<dbReference type="InterPro" id="IPR036249">
    <property type="entry name" value="Thioredoxin-like_sf"/>
</dbReference>
<organism evidence="2 3">
    <name type="scientific">Aquifex aeolicus</name>
    <dbReference type="NCBI Taxonomy" id="63363"/>
    <lineage>
        <taxon>Bacteria</taxon>
        <taxon>Pseudomonadati</taxon>
        <taxon>Aquificota</taxon>
        <taxon>Aquificia</taxon>
        <taxon>Aquificales</taxon>
        <taxon>Aquificaceae</taxon>
        <taxon>Aquifex</taxon>
    </lineage>
</organism>
<dbReference type="CDD" id="cd02973">
    <property type="entry name" value="TRX_GRX_like"/>
    <property type="match status" value="1"/>
</dbReference>
<protein>
    <submittedName>
        <fullName evidence="2">Glutaredoxin</fullName>
    </submittedName>
</protein>
<dbReference type="Proteomes" id="UP000606463">
    <property type="component" value="Unassembled WGS sequence"/>
</dbReference>
<dbReference type="PANTHER" id="PTHR37170:SF1">
    <property type="entry name" value="GLUTAREDOXIN-LIKE PROTEIN"/>
    <property type="match status" value="1"/>
</dbReference>
<evidence type="ECO:0000313" key="3">
    <source>
        <dbReference type="Proteomes" id="UP000606463"/>
    </source>
</evidence>
<dbReference type="PANTHER" id="PTHR37170">
    <property type="entry name" value="GLUTAREDOXIN-RELATED"/>
    <property type="match status" value="1"/>
</dbReference>
<dbReference type="NCBIfam" id="TIGR02187">
    <property type="entry name" value="PDO_seleno_TRX"/>
    <property type="match status" value="1"/>
</dbReference>
<evidence type="ECO:0000313" key="2">
    <source>
        <dbReference type="EMBL" id="HIP97838.1"/>
    </source>
</evidence>
<dbReference type="InterPro" id="IPR012336">
    <property type="entry name" value="Thioredoxin-like_fold"/>
</dbReference>
<dbReference type="EMBL" id="DQVE01000004">
    <property type="protein sequence ID" value="HIP97838.1"/>
    <property type="molecule type" value="Genomic_DNA"/>
</dbReference>
<dbReference type="Pfam" id="PF13192">
    <property type="entry name" value="Thioredoxin_3"/>
    <property type="match status" value="1"/>
</dbReference>
<evidence type="ECO:0000259" key="1">
    <source>
        <dbReference type="Pfam" id="PF13192"/>
    </source>
</evidence>
<comment type="caution">
    <text evidence="2">The sequence shown here is derived from an EMBL/GenBank/DDBJ whole genome shotgun (WGS) entry which is preliminary data.</text>
</comment>
<dbReference type="Gene3D" id="3.40.30.10">
    <property type="entry name" value="Glutaredoxin"/>
    <property type="match status" value="2"/>
</dbReference>
<proteinExistence type="predicted"/>
<accession>A0A9D1CFV2</accession>
<sequence>MQLLNEEVKNQIREIFNKEVPNPVKVVLFTRAFGCETCEYAERLLKEIEETVPGKFKVEVVSTATPEGQEKANEYGLDPDRVPAMVILDKDGKDRGIHYIGLPAGLEFSTFINGVVLASRGEVELDEKGKEFIDQIKQPLDVRVFVTTSCGYCPQAAITAYQFAIASPNVVANVYDAQENPDLSQKYQVVGVPKIVITKQGSDEPVVEFVGAQPPEYFLSYLVQASQKLEQGGGSGLIITP</sequence>
<dbReference type="AlphaFoldDB" id="A0A9D1CFV2"/>
<name>A0A9D1CFV2_AQUAO</name>
<dbReference type="InterPro" id="IPR011903">
    <property type="entry name" value="TON_0319-like"/>
</dbReference>
<feature type="domain" description="Thioredoxin-like fold" evidence="1">
    <location>
        <begin position="141"/>
        <end position="222"/>
    </location>
</feature>
<dbReference type="SUPFAM" id="SSF52833">
    <property type="entry name" value="Thioredoxin-like"/>
    <property type="match status" value="2"/>
</dbReference>
<gene>
    <name evidence="2" type="ORF">EYH37_00495</name>
</gene>
<reference evidence="2" key="1">
    <citation type="journal article" date="2020" name="ISME J.">
        <title>Gammaproteobacteria mediating utilization of methyl-, sulfur- and petroleum organic compounds in deep ocean hydrothermal plumes.</title>
        <authorList>
            <person name="Zhou Z."/>
            <person name="Liu Y."/>
            <person name="Pan J."/>
            <person name="Cron B.R."/>
            <person name="Toner B.M."/>
            <person name="Anantharaman K."/>
            <person name="Breier J.A."/>
            <person name="Dick G.J."/>
            <person name="Li M."/>
        </authorList>
    </citation>
    <scope>NUCLEOTIDE SEQUENCE</scope>
    <source>
        <strain evidence="2">SZUA-1501</strain>
    </source>
</reference>